<reference evidence="1 2" key="1">
    <citation type="submission" date="2016-10" db="EMBL/GenBank/DDBJ databases">
        <authorList>
            <person name="de Groot N.N."/>
        </authorList>
    </citation>
    <scope>NUCLEOTIDE SEQUENCE [LARGE SCALE GENOMIC DNA]</scope>
    <source>
        <strain evidence="1 2">DSM 1283</strain>
    </source>
</reference>
<organism evidence="1 2">
    <name type="scientific">Anaerocolumna aminovalerica</name>
    <dbReference type="NCBI Taxonomy" id="1527"/>
    <lineage>
        <taxon>Bacteria</taxon>
        <taxon>Bacillati</taxon>
        <taxon>Bacillota</taxon>
        <taxon>Clostridia</taxon>
        <taxon>Lachnospirales</taxon>
        <taxon>Lachnospiraceae</taxon>
        <taxon>Anaerocolumna</taxon>
    </lineage>
</organism>
<sequence length="55" mass="6702">MSMQECIQMMDTLVTKEERKLGVNSPEFMKRHQEIMNECDKQLLHDLMEKQREEM</sequence>
<evidence type="ECO:0000313" key="2">
    <source>
        <dbReference type="Proteomes" id="UP000198806"/>
    </source>
</evidence>
<name>A0A1I5IY63_9FIRM</name>
<protein>
    <submittedName>
        <fullName evidence="1">Uncharacterized protein</fullName>
    </submittedName>
</protein>
<accession>A0A1I5IY63</accession>
<dbReference type="EMBL" id="FOWD01000057">
    <property type="protein sequence ID" value="SFO65524.1"/>
    <property type="molecule type" value="Genomic_DNA"/>
</dbReference>
<gene>
    <name evidence="1" type="ORF">SAMN04489757_15720</name>
</gene>
<dbReference type="Proteomes" id="UP000198806">
    <property type="component" value="Unassembled WGS sequence"/>
</dbReference>
<proteinExistence type="predicted"/>
<dbReference type="STRING" id="1527.SAMN04489757_15720"/>
<keyword evidence="2" id="KW-1185">Reference proteome</keyword>
<dbReference type="RefSeq" id="WP_170848090.1">
    <property type="nucleotide sequence ID" value="NZ_BAABFM010000011.1"/>
</dbReference>
<dbReference type="AlphaFoldDB" id="A0A1I5IY63"/>
<evidence type="ECO:0000313" key="1">
    <source>
        <dbReference type="EMBL" id="SFO65524.1"/>
    </source>
</evidence>